<feature type="region of interest" description="Disordered" evidence="1">
    <location>
        <begin position="322"/>
        <end position="344"/>
    </location>
</feature>
<dbReference type="InterPro" id="IPR010982">
    <property type="entry name" value="Lambda_DNA-bd_dom_sf"/>
</dbReference>
<gene>
    <name evidence="3" type="ORF">SAMN05216267_1003176</name>
</gene>
<dbReference type="Pfam" id="PF13560">
    <property type="entry name" value="HTH_31"/>
    <property type="match status" value="1"/>
</dbReference>
<protein>
    <submittedName>
        <fullName evidence="3">Helix-turn-helix domain-containing protein</fullName>
    </submittedName>
</protein>
<feature type="region of interest" description="Disordered" evidence="1">
    <location>
        <begin position="1"/>
        <end position="38"/>
    </location>
</feature>
<feature type="compositionally biased region" description="Low complexity" evidence="1">
    <location>
        <begin position="22"/>
        <end position="38"/>
    </location>
</feature>
<dbReference type="GO" id="GO:0003677">
    <property type="term" value="F:DNA binding"/>
    <property type="evidence" value="ECO:0007669"/>
    <property type="project" value="InterPro"/>
</dbReference>
<evidence type="ECO:0000313" key="4">
    <source>
        <dbReference type="Proteomes" id="UP000181951"/>
    </source>
</evidence>
<dbReference type="PANTHER" id="PTHR35010:SF2">
    <property type="entry name" value="BLL4672 PROTEIN"/>
    <property type="match status" value="1"/>
</dbReference>
<name>A0A1H8F8F0_9ACTN</name>
<accession>A0A1H8F8F0</accession>
<dbReference type="Pfam" id="PF17765">
    <property type="entry name" value="MLTR_LBD"/>
    <property type="match status" value="1"/>
</dbReference>
<organism evidence="3 4">
    <name type="scientific">Actinacidiphila rubida</name>
    <dbReference type="NCBI Taxonomy" id="310780"/>
    <lineage>
        <taxon>Bacteria</taxon>
        <taxon>Bacillati</taxon>
        <taxon>Actinomycetota</taxon>
        <taxon>Actinomycetes</taxon>
        <taxon>Kitasatosporales</taxon>
        <taxon>Streptomycetaceae</taxon>
        <taxon>Actinacidiphila</taxon>
    </lineage>
</organism>
<dbReference type="EMBL" id="FODD01000003">
    <property type="protein sequence ID" value="SEN27806.1"/>
    <property type="molecule type" value="Genomic_DNA"/>
</dbReference>
<dbReference type="STRING" id="310780.SAMN05216267_1003176"/>
<sequence length="344" mass="37889">MPHSGNMTPKTSVAPAAERSGAGRPDTATPAAARAATGHVPLSAASAVRRRELASFLRSRRERISPDQVGLPPGRRRRTPGLRREEVAQLAAVGVTWYTWLEQAREIQVSGQVADAIARALMLDTTERQHLFTLAGTADPHPHLDCPGMSPAVRAMLDQLEPLPAAVVNSRYDIVAYNRTYGRLVSDLDALPREDRNLMWLAFTDPQWRERMVDREENIRLMAAKFRASMAEHLAEPAWKTLLKRLQQTSPDFCEMWERHEVLKPDGHIKRYLNPEVGLLAFDFTHLWLGPGPGPRLVTYTPADDTTRERLARLHAVLTAETAGAAENGGTAGPSARPSGADAG</sequence>
<dbReference type="Proteomes" id="UP000181951">
    <property type="component" value="Unassembled WGS sequence"/>
</dbReference>
<dbReference type="AlphaFoldDB" id="A0A1H8F8F0"/>
<evidence type="ECO:0000313" key="3">
    <source>
        <dbReference type="EMBL" id="SEN27806.1"/>
    </source>
</evidence>
<dbReference type="Gene3D" id="1.10.260.40">
    <property type="entry name" value="lambda repressor-like DNA-binding domains"/>
    <property type="match status" value="1"/>
</dbReference>
<dbReference type="Gene3D" id="3.30.450.180">
    <property type="match status" value="1"/>
</dbReference>
<evidence type="ECO:0000259" key="2">
    <source>
        <dbReference type="Pfam" id="PF17765"/>
    </source>
</evidence>
<evidence type="ECO:0000256" key="1">
    <source>
        <dbReference type="SAM" id="MobiDB-lite"/>
    </source>
</evidence>
<dbReference type="PANTHER" id="PTHR35010">
    <property type="entry name" value="BLL4672 PROTEIN-RELATED"/>
    <property type="match status" value="1"/>
</dbReference>
<keyword evidence="4" id="KW-1185">Reference proteome</keyword>
<feature type="domain" description="MmyB-like transcription regulator ligand binding" evidence="2">
    <location>
        <begin position="150"/>
        <end position="314"/>
    </location>
</feature>
<feature type="compositionally biased region" description="Polar residues" evidence="1">
    <location>
        <begin position="1"/>
        <end position="11"/>
    </location>
</feature>
<dbReference type="InterPro" id="IPR041413">
    <property type="entry name" value="MLTR_LBD"/>
</dbReference>
<proteinExistence type="predicted"/>
<reference evidence="3 4" key="1">
    <citation type="submission" date="2016-10" db="EMBL/GenBank/DDBJ databases">
        <authorList>
            <person name="de Groot N.N."/>
        </authorList>
    </citation>
    <scope>NUCLEOTIDE SEQUENCE [LARGE SCALE GENOMIC DNA]</scope>
    <source>
        <strain evidence="3 4">CGMCC 4.2026</strain>
    </source>
</reference>